<dbReference type="InterPro" id="IPR011042">
    <property type="entry name" value="6-blade_b-propeller_TolB-like"/>
</dbReference>
<evidence type="ECO:0000313" key="3">
    <source>
        <dbReference type="Proteomes" id="UP001292094"/>
    </source>
</evidence>
<comment type="caution">
    <text evidence="2">The sequence shown here is derived from an EMBL/GenBank/DDBJ whole genome shotgun (WGS) entry which is preliminary data.</text>
</comment>
<feature type="repeat" description="LDL-receptor class B" evidence="1">
    <location>
        <begin position="26"/>
        <end position="67"/>
    </location>
</feature>
<dbReference type="SUPFAM" id="SSF63825">
    <property type="entry name" value="YWTD domain"/>
    <property type="match status" value="1"/>
</dbReference>
<dbReference type="GO" id="GO:0006898">
    <property type="term" value="P:receptor-mediated endocytosis"/>
    <property type="evidence" value="ECO:0007669"/>
    <property type="project" value="TreeGrafter"/>
</dbReference>
<dbReference type="Proteomes" id="UP001292094">
    <property type="component" value="Unassembled WGS sequence"/>
</dbReference>
<dbReference type="GO" id="GO:0042562">
    <property type="term" value="F:hormone binding"/>
    <property type="evidence" value="ECO:0007669"/>
    <property type="project" value="TreeGrafter"/>
</dbReference>
<dbReference type="InterPro" id="IPR000033">
    <property type="entry name" value="LDLR_classB_rpt"/>
</dbReference>
<dbReference type="GO" id="GO:0043235">
    <property type="term" value="C:receptor complex"/>
    <property type="evidence" value="ECO:0007669"/>
    <property type="project" value="TreeGrafter"/>
</dbReference>
<evidence type="ECO:0000256" key="1">
    <source>
        <dbReference type="PROSITE-ProRule" id="PRU00461"/>
    </source>
</evidence>
<gene>
    <name evidence="2" type="ORF">Pmani_003576</name>
</gene>
<dbReference type="Gene3D" id="2.120.10.30">
    <property type="entry name" value="TolB, C-terminal domain"/>
    <property type="match status" value="1"/>
</dbReference>
<dbReference type="PANTHER" id="PTHR22722">
    <property type="entry name" value="LOW-DENSITY LIPOPROTEIN RECEPTOR-RELATED PROTEIN 2-RELATED"/>
    <property type="match status" value="1"/>
</dbReference>
<dbReference type="Pfam" id="PF00058">
    <property type="entry name" value="Ldl_recept_b"/>
    <property type="match status" value="1"/>
</dbReference>
<sequence length="172" mass="19386">MAGSYREVIIGDLSQPSGLAIDYEEEMLYWTDAVQEKIERSYLNGTQREVLITATIYPFVITVHRHHHIYWTDLQLRGVFRADKYTERQKCETNLCKINNGDMCSVLPPHPSTDNKLTTPAAPVSFVARMAVASSLRGNATMRMTVVMVVNTHPVLKGNLPVPTIAVFPCHR</sequence>
<accession>A0AAE1QIK3</accession>
<dbReference type="InterPro" id="IPR051221">
    <property type="entry name" value="LDLR-related"/>
</dbReference>
<dbReference type="PANTHER" id="PTHR22722:SF14">
    <property type="entry name" value="MEGALIN, ISOFORM A"/>
    <property type="match status" value="1"/>
</dbReference>
<name>A0AAE1QIK3_9EUCA</name>
<reference evidence="2" key="1">
    <citation type="submission" date="2023-11" db="EMBL/GenBank/DDBJ databases">
        <title>Genome assemblies of two species of porcelain crab, Petrolisthes cinctipes and Petrolisthes manimaculis (Anomura: Porcellanidae).</title>
        <authorList>
            <person name="Angst P."/>
        </authorList>
    </citation>
    <scope>NUCLEOTIDE SEQUENCE</scope>
    <source>
        <strain evidence="2">PB745_02</strain>
        <tissue evidence="2">Gill</tissue>
    </source>
</reference>
<dbReference type="AlphaFoldDB" id="A0AAE1QIK3"/>
<protein>
    <submittedName>
        <fullName evidence="2">Uncharacterized protein</fullName>
    </submittedName>
</protein>
<dbReference type="EMBL" id="JAWZYT010000260">
    <property type="protein sequence ID" value="KAK4325872.1"/>
    <property type="molecule type" value="Genomic_DNA"/>
</dbReference>
<keyword evidence="3" id="KW-1185">Reference proteome</keyword>
<dbReference type="SMART" id="SM00135">
    <property type="entry name" value="LY"/>
    <property type="match status" value="2"/>
</dbReference>
<proteinExistence type="predicted"/>
<evidence type="ECO:0000313" key="2">
    <source>
        <dbReference type="EMBL" id="KAK4325872.1"/>
    </source>
</evidence>
<organism evidence="2 3">
    <name type="scientific">Petrolisthes manimaculis</name>
    <dbReference type="NCBI Taxonomy" id="1843537"/>
    <lineage>
        <taxon>Eukaryota</taxon>
        <taxon>Metazoa</taxon>
        <taxon>Ecdysozoa</taxon>
        <taxon>Arthropoda</taxon>
        <taxon>Crustacea</taxon>
        <taxon>Multicrustacea</taxon>
        <taxon>Malacostraca</taxon>
        <taxon>Eumalacostraca</taxon>
        <taxon>Eucarida</taxon>
        <taxon>Decapoda</taxon>
        <taxon>Pleocyemata</taxon>
        <taxon>Anomura</taxon>
        <taxon>Galatheoidea</taxon>
        <taxon>Porcellanidae</taxon>
        <taxon>Petrolisthes</taxon>
    </lineage>
</organism>
<dbReference type="PROSITE" id="PS51120">
    <property type="entry name" value="LDLRB"/>
    <property type="match status" value="1"/>
</dbReference>
<dbReference type="GO" id="GO:0016324">
    <property type="term" value="C:apical plasma membrane"/>
    <property type="evidence" value="ECO:0007669"/>
    <property type="project" value="TreeGrafter"/>
</dbReference>